<sequence>MHELVAPRPLRFTAAPAFALRSPTSSPRIRRKPSVRLIAAPTDTFARISLADGGEDSPALELERSPSALDDVEGRRDTTSPRLSQDALEEFLSILQPVMFATPSSPILRTRYDRPIPYRPWSHVRSRSSASVSGDDSARAPERAVGTTASEERDELGEELIFDPRPWPSFLSSPVSRMHTQNPLARCVSHDFDANTYYKRTATPPISSPAILSLAQSIPIPSTPPAIISRVSTPLIEV</sequence>
<keyword evidence="3" id="KW-1185">Reference proteome</keyword>
<protein>
    <submittedName>
        <fullName evidence="2">Uncharacterized protein</fullName>
    </submittedName>
</protein>
<organism evidence="2 3">
    <name type="scientific">Sphaerobolus stellatus (strain SS14)</name>
    <dbReference type="NCBI Taxonomy" id="990650"/>
    <lineage>
        <taxon>Eukaryota</taxon>
        <taxon>Fungi</taxon>
        <taxon>Dikarya</taxon>
        <taxon>Basidiomycota</taxon>
        <taxon>Agaricomycotina</taxon>
        <taxon>Agaricomycetes</taxon>
        <taxon>Phallomycetidae</taxon>
        <taxon>Geastrales</taxon>
        <taxon>Sphaerobolaceae</taxon>
        <taxon>Sphaerobolus</taxon>
    </lineage>
</organism>
<dbReference type="EMBL" id="KN837118">
    <property type="protein sequence ID" value="KIJ44208.1"/>
    <property type="molecule type" value="Genomic_DNA"/>
</dbReference>
<proteinExistence type="predicted"/>
<feature type="region of interest" description="Disordered" evidence="1">
    <location>
        <begin position="123"/>
        <end position="153"/>
    </location>
</feature>
<reference evidence="2 3" key="1">
    <citation type="submission" date="2014-06" db="EMBL/GenBank/DDBJ databases">
        <title>Evolutionary Origins and Diversification of the Mycorrhizal Mutualists.</title>
        <authorList>
            <consortium name="DOE Joint Genome Institute"/>
            <consortium name="Mycorrhizal Genomics Consortium"/>
            <person name="Kohler A."/>
            <person name="Kuo A."/>
            <person name="Nagy L.G."/>
            <person name="Floudas D."/>
            <person name="Copeland A."/>
            <person name="Barry K.W."/>
            <person name="Cichocki N."/>
            <person name="Veneault-Fourrey C."/>
            <person name="LaButti K."/>
            <person name="Lindquist E.A."/>
            <person name="Lipzen A."/>
            <person name="Lundell T."/>
            <person name="Morin E."/>
            <person name="Murat C."/>
            <person name="Riley R."/>
            <person name="Ohm R."/>
            <person name="Sun H."/>
            <person name="Tunlid A."/>
            <person name="Henrissat B."/>
            <person name="Grigoriev I.V."/>
            <person name="Hibbett D.S."/>
            <person name="Martin F."/>
        </authorList>
    </citation>
    <scope>NUCLEOTIDE SEQUENCE [LARGE SCALE GENOMIC DNA]</scope>
    <source>
        <strain evidence="2 3">SS14</strain>
    </source>
</reference>
<feature type="region of interest" description="Disordered" evidence="1">
    <location>
        <begin position="49"/>
        <end position="83"/>
    </location>
</feature>
<evidence type="ECO:0000313" key="2">
    <source>
        <dbReference type="EMBL" id="KIJ44208.1"/>
    </source>
</evidence>
<dbReference type="Proteomes" id="UP000054279">
    <property type="component" value="Unassembled WGS sequence"/>
</dbReference>
<evidence type="ECO:0000313" key="3">
    <source>
        <dbReference type="Proteomes" id="UP000054279"/>
    </source>
</evidence>
<dbReference type="OrthoDB" id="3242721at2759"/>
<dbReference type="HOGENOM" id="CLU_113386_0_0_1"/>
<name>A0A0C9UMC4_SPHS4</name>
<evidence type="ECO:0000256" key="1">
    <source>
        <dbReference type="SAM" id="MobiDB-lite"/>
    </source>
</evidence>
<dbReference type="AlphaFoldDB" id="A0A0C9UMC4"/>
<accession>A0A0C9UMC4</accession>
<gene>
    <name evidence="2" type="ORF">M422DRAFT_779332</name>
</gene>